<evidence type="ECO:0000259" key="5">
    <source>
        <dbReference type="Pfam" id="PF04198"/>
    </source>
</evidence>
<organism evidence="6 7">
    <name type="scientific">Paenibacillus algorifonticola</name>
    <dbReference type="NCBI Taxonomy" id="684063"/>
    <lineage>
        <taxon>Bacteria</taxon>
        <taxon>Bacillati</taxon>
        <taxon>Bacillota</taxon>
        <taxon>Bacilli</taxon>
        <taxon>Bacillales</taxon>
        <taxon>Paenibacillaceae</taxon>
        <taxon>Paenibacillus</taxon>
    </lineage>
</organism>
<dbReference type="InterPro" id="IPR007324">
    <property type="entry name" value="Sugar-bd_dom_put"/>
</dbReference>
<evidence type="ECO:0000256" key="3">
    <source>
        <dbReference type="ARBA" id="ARBA00023125"/>
    </source>
</evidence>
<dbReference type="OrthoDB" id="58802at2"/>
<dbReference type="PANTHER" id="PTHR34294:SF12">
    <property type="entry name" value="SUGAR-BINDING TRANSCRIPTIONAL REGULATOR"/>
    <property type="match status" value="1"/>
</dbReference>
<evidence type="ECO:0000313" key="6">
    <source>
        <dbReference type="EMBL" id="SFE93447.1"/>
    </source>
</evidence>
<feature type="domain" description="Sugar-binding" evidence="5">
    <location>
        <begin position="59"/>
        <end position="312"/>
    </location>
</feature>
<dbReference type="AlphaFoldDB" id="A0A1I2ELF6"/>
<dbReference type="PANTHER" id="PTHR34294">
    <property type="entry name" value="TRANSCRIPTIONAL REGULATOR-RELATED"/>
    <property type="match status" value="1"/>
</dbReference>
<reference evidence="7" key="1">
    <citation type="submission" date="2016-10" db="EMBL/GenBank/DDBJ databases">
        <authorList>
            <person name="Varghese N."/>
            <person name="Submissions S."/>
        </authorList>
    </citation>
    <scope>NUCLEOTIDE SEQUENCE [LARGE SCALE GENOMIC DNA]</scope>
    <source>
        <strain evidence="7">CGMCC 1.10223</strain>
    </source>
</reference>
<keyword evidence="3 6" id="KW-0238">DNA-binding</keyword>
<dbReference type="GO" id="GO:0003677">
    <property type="term" value="F:DNA binding"/>
    <property type="evidence" value="ECO:0007669"/>
    <property type="project" value="UniProtKB-KW"/>
</dbReference>
<proteinExistence type="inferred from homology"/>
<dbReference type="RefSeq" id="WP_046231932.1">
    <property type="nucleotide sequence ID" value="NZ_FONN01000009.1"/>
</dbReference>
<keyword evidence="2" id="KW-0805">Transcription regulation</keyword>
<accession>A0A1I2ELF6</accession>
<dbReference type="Pfam" id="PF04198">
    <property type="entry name" value="Sugar-bind"/>
    <property type="match status" value="1"/>
</dbReference>
<keyword evidence="7" id="KW-1185">Reference proteome</keyword>
<dbReference type="Gene3D" id="3.40.50.1360">
    <property type="match status" value="1"/>
</dbReference>
<evidence type="ECO:0000256" key="2">
    <source>
        <dbReference type="ARBA" id="ARBA00023015"/>
    </source>
</evidence>
<dbReference type="InterPro" id="IPR037171">
    <property type="entry name" value="NagB/RpiA_transferase-like"/>
</dbReference>
<dbReference type="InterPro" id="IPR051054">
    <property type="entry name" value="SorC_transcr_regulators"/>
</dbReference>
<dbReference type="Gene3D" id="1.10.10.60">
    <property type="entry name" value="Homeodomain-like"/>
    <property type="match status" value="1"/>
</dbReference>
<dbReference type="GO" id="GO:0030246">
    <property type="term" value="F:carbohydrate binding"/>
    <property type="evidence" value="ECO:0007669"/>
    <property type="project" value="InterPro"/>
</dbReference>
<keyword evidence="4" id="KW-0804">Transcription</keyword>
<name>A0A1I2ELF6_9BACL</name>
<sequence>MFNGEDKKTLIKISKLYYYDSWTQEKIAEKFGVSRPFISKALQKARDEGIVEIIVHDDPAQTSELEKELEELFQLEEVLVVPTRNLNQERVTSAIGRAAAHFALKFISNGDRIGISWGNTLYHMVREFPLEKKEDVKIIPLVGGTGSTRNEMHSNQLAYELSKKLGVECDSLYAPAMVETEELKEQLIALPNISSVLKAGSTINLALVGIGNPLSMSTMERLGYLNETVLQELQALQVVADINSCFIRRDGAVSEHPINQKVIGMSLEQLKRIRHVIGMAFGLHKIDSILAALKGGYVNKLVTDEATASSMIERMKLAMP</sequence>
<evidence type="ECO:0000256" key="1">
    <source>
        <dbReference type="ARBA" id="ARBA00010466"/>
    </source>
</evidence>
<gene>
    <name evidence="6" type="ORF">SAMN04487969_109191</name>
</gene>
<protein>
    <submittedName>
        <fullName evidence="6">DNA-binding transcriptional regulator LsrR, DeoR family</fullName>
    </submittedName>
</protein>
<evidence type="ECO:0000313" key="7">
    <source>
        <dbReference type="Proteomes" id="UP000183410"/>
    </source>
</evidence>
<dbReference type="Proteomes" id="UP000183410">
    <property type="component" value="Unassembled WGS sequence"/>
</dbReference>
<dbReference type="SUPFAM" id="SSF100950">
    <property type="entry name" value="NagB/RpiA/CoA transferase-like"/>
    <property type="match status" value="1"/>
</dbReference>
<comment type="similarity">
    <text evidence="1">Belongs to the SorC transcriptional regulatory family.</text>
</comment>
<dbReference type="EMBL" id="FONN01000009">
    <property type="protein sequence ID" value="SFE93447.1"/>
    <property type="molecule type" value="Genomic_DNA"/>
</dbReference>
<evidence type="ECO:0000256" key="4">
    <source>
        <dbReference type="ARBA" id="ARBA00023163"/>
    </source>
</evidence>